<dbReference type="GO" id="GO:0007018">
    <property type="term" value="P:microtubule-based movement"/>
    <property type="evidence" value="ECO:0007669"/>
    <property type="project" value="TreeGrafter"/>
</dbReference>
<gene>
    <name evidence="1" type="ORF">EXIGLDRAFT_715928</name>
</gene>
<dbReference type="STRING" id="1314781.A0A165QPB4"/>
<dbReference type="AlphaFoldDB" id="A0A165QPB4"/>
<sequence length="124" mass="13816">MATTDNARAAAASPRPKFEADALKLYIKTLLQTTLANATWPDGKEYPRVKGWCKEISSRVKERMLKLQPNGFKYIVITQVNENLNQGGSADIACHWEEGDAIAQELFYNDSLICICVALAIRIV</sequence>
<dbReference type="PANTHER" id="PTHR21255">
    <property type="entry name" value="T-COMPLEX-ASSOCIATED-TESTIS-EXPRESSED 1/ DYNEIN LIGHT CHAIN"/>
    <property type="match status" value="1"/>
</dbReference>
<dbReference type="Gene3D" id="3.30.1140.40">
    <property type="entry name" value="Tctex-1"/>
    <property type="match status" value="1"/>
</dbReference>
<dbReference type="InterPro" id="IPR038586">
    <property type="entry name" value="Tctex-1-like_sf"/>
</dbReference>
<evidence type="ECO:0000313" key="2">
    <source>
        <dbReference type="Proteomes" id="UP000077266"/>
    </source>
</evidence>
<dbReference type="InterPro" id="IPR005334">
    <property type="entry name" value="Tctex-1-like"/>
</dbReference>
<proteinExistence type="predicted"/>
<dbReference type="GO" id="GO:0005868">
    <property type="term" value="C:cytoplasmic dynein complex"/>
    <property type="evidence" value="ECO:0007669"/>
    <property type="project" value="TreeGrafter"/>
</dbReference>
<accession>A0A165QPB4</accession>
<dbReference type="EMBL" id="KV425882">
    <property type="protein sequence ID" value="KZW03881.1"/>
    <property type="molecule type" value="Genomic_DNA"/>
</dbReference>
<protein>
    <submittedName>
        <fullName evidence="1">Uncharacterized protein</fullName>
    </submittedName>
</protein>
<keyword evidence="2" id="KW-1185">Reference proteome</keyword>
<reference evidence="1 2" key="1">
    <citation type="journal article" date="2016" name="Mol. Biol. Evol.">
        <title>Comparative Genomics of Early-Diverging Mushroom-Forming Fungi Provides Insights into the Origins of Lignocellulose Decay Capabilities.</title>
        <authorList>
            <person name="Nagy L.G."/>
            <person name="Riley R."/>
            <person name="Tritt A."/>
            <person name="Adam C."/>
            <person name="Daum C."/>
            <person name="Floudas D."/>
            <person name="Sun H."/>
            <person name="Yadav J.S."/>
            <person name="Pangilinan J."/>
            <person name="Larsson K.H."/>
            <person name="Matsuura K."/>
            <person name="Barry K."/>
            <person name="Labutti K."/>
            <person name="Kuo R."/>
            <person name="Ohm R.A."/>
            <person name="Bhattacharya S.S."/>
            <person name="Shirouzu T."/>
            <person name="Yoshinaga Y."/>
            <person name="Martin F.M."/>
            <person name="Grigoriev I.V."/>
            <person name="Hibbett D.S."/>
        </authorList>
    </citation>
    <scope>NUCLEOTIDE SEQUENCE [LARGE SCALE GENOMIC DNA]</scope>
    <source>
        <strain evidence="1 2">HHB12029</strain>
    </source>
</reference>
<dbReference type="CDD" id="cd21449">
    <property type="entry name" value="DLC-like_SF"/>
    <property type="match status" value="1"/>
</dbReference>
<organism evidence="1 2">
    <name type="scientific">Exidia glandulosa HHB12029</name>
    <dbReference type="NCBI Taxonomy" id="1314781"/>
    <lineage>
        <taxon>Eukaryota</taxon>
        <taxon>Fungi</taxon>
        <taxon>Dikarya</taxon>
        <taxon>Basidiomycota</taxon>
        <taxon>Agaricomycotina</taxon>
        <taxon>Agaricomycetes</taxon>
        <taxon>Auriculariales</taxon>
        <taxon>Exidiaceae</taxon>
        <taxon>Exidia</taxon>
    </lineage>
</organism>
<name>A0A165QPB4_EXIGL</name>
<evidence type="ECO:0000313" key="1">
    <source>
        <dbReference type="EMBL" id="KZW03881.1"/>
    </source>
</evidence>
<dbReference type="Pfam" id="PF03645">
    <property type="entry name" value="Tctex-1"/>
    <property type="match status" value="1"/>
</dbReference>
<dbReference type="GO" id="GO:0005737">
    <property type="term" value="C:cytoplasm"/>
    <property type="evidence" value="ECO:0007669"/>
    <property type="project" value="TreeGrafter"/>
</dbReference>
<dbReference type="Proteomes" id="UP000077266">
    <property type="component" value="Unassembled WGS sequence"/>
</dbReference>
<dbReference type="PANTHER" id="PTHR21255:SF7">
    <property type="entry name" value="DYNEIN LIGHT CHAIN TCTEX-TYPE PROTEIN 2B"/>
    <property type="match status" value="1"/>
</dbReference>
<dbReference type="GO" id="GO:0045505">
    <property type="term" value="F:dynein intermediate chain binding"/>
    <property type="evidence" value="ECO:0007669"/>
    <property type="project" value="TreeGrafter"/>
</dbReference>
<dbReference type="InParanoid" id="A0A165QPB4"/>
<dbReference type="OrthoDB" id="10260741at2759"/>